<protein>
    <submittedName>
        <fullName evidence="1">Uncharacterized protein</fullName>
    </submittedName>
</protein>
<dbReference type="RefSeq" id="WP_345157160.1">
    <property type="nucleotide sequence ID" value="NZ_BAABHC010000004.1"/>
</dbReference>
<comment type="caution">
    <text evidence="1">The sequence shown here is derived from an EMBL/GenBank/DDBJ whole genome shotgun (WGS) entry which is preliminary data.</text>
</comment>
<dbReference type="Proteomes" id="UP001500552">
    <property type="component" value="Unassembled WGS sequence"/>
</dbReference>
<sequence length="144" mass="16174">MKSKNWLIHPSKIKYLLVAFGAFYIVFASALPLKAQISTESEWTLVQEKEGVIFYYRLDNCSEQKTLFLRIVNKSDTTVAGNWVLNITNGQESTQFLGSIMPLHVDEEVIATCANPESNLLFPVSINDPSTFNVTIDATIDILQ</sequence>
<proteinExistence type="predicted"/>
<evidence type="ECO:0000313" key="2">
    <source>
        <dbReference type="Proteomes" id="UP001500552"/>
    </source>
</evidence>
<dbReference type="EMBL" id="BAABHC010000004">
    <property type="protein sequence ID" value="GAA4426896.1"/>
    <property type="molecule type" value="Genomic_DNA"/>
</dbReference>
<evidence type="ECO:0000313" key="1">
    <source>
        <dbReference type="EMBL" id="GAA4426896.1"/>
    </source>
</evidence>
<keyword evidence="2" id="KW-1185">Reference proteome</keyword>
<gene>
    <name evidence="1" type="ORF">GCM10023188_09440</name>
</gene>
<organism evidence="1 2">
    <name type="scientific">Pontibacter saemangeumensis</name>
    <dbReference type="NCBI Taxonomy" id="1084525"/>
    <lineage>
        <taxon>Bacteria</taxon>
        <taxon>Pseudomonadati</taxon>
        <taxon>Bacteroidota</taxon>
        <taxon>Cytophagia</taxon>
        <taxon>Cytophagales</taxon>
        <taxon>Hymenobacteraceae</taxon>
        <taxon>Pontibacter</taxon>
    </lineage>
</organism>
<name>A0ABP8LEG4_9BACT</name>
<accession>A0ABP8LEG4</accession>
<reference evidence="2" key="1">
    <citation type="journal article" date="2019" name="Int. J. Syst. Evol. Microbiol.">
        <title>The Global Catalogue of Microorganisms (GCM) 10K type strain sequencing project: providing services to taxonomists for standard genome sequencing and annotation.</title>
        <authorList>
            <consortium name="The Broad Institute Genomics Platform"/>
            <consortium name="The Broad Institute Genome Sequencing Center for Infectious Disease"/>
            <person name="Wu L."/>
            <person name="Ma J."/>
        </authorList>
    </citation>
    <scope>NUCLEOTIDE SEQUENCE [LARGE SCALE GENOMIC DNA]</scope>
    <source>
        <strain evidence="2">JCM 17926</strain>
    </source>
</reference>